<feature type="region of interest" description="Disordered" evidence="1">
    <location>
        <begin position="325"/>
        <end position="369"/>
    </location>
</feature>
<organism evidence="3 4">
    <name type="scientific">Fundicoccus ignavus</name>
    <dbReference type="NCBI Taxonomy" id="2664442"/>
    <lineage>
        <taxon>Bacteria</taxon>
        <taxon>Bacillati</taxon>
        <taxon>Bacillota</taxon>
        <taxon>Bacilli</taxon>
        <taxon>Lactobacillales</taxon>
        <taxon>Aerococcaceae</taxon>
        <taxon>Fundicoccus</taxon>
    </lineage>
</organism>
<dbReference type="PANTHER" id="PTHR37804">
    <property type="entry name" value="CDAA REGULATORY PROTEIN CDAR"/>
    <property type="match status" value="1"/>
</dbReference>
<dbReference type="EMBL" id="WJQS01000005">
    <property type="protein sequence ID" value="MRI85686.1"/>
    <property type="molecule type" value="Genomic_DNA"/>
</dbReference>
<comment type="caution">
    <text evidence="3">The sequence shown here is derived from an EMBL/GenBank/DDBJ whole genome shotgun (WGS) entry which is preliminary data.</text>
</comment>
<dbReference type="InterPro" id="IPR053154">
    <property type="entry name" value="c-di-AMP_regulator"/>
</dbReference>
<protein>
    <recommendedName>
        <fullName evidence="5">YbbR-like domain-containing protein</fullName>
    </recommendedName>
</protein>
<keyword evidence="2" id="KW-0472">Membrane</keyword>
<keyword evidence="2" id="KW-0812">Transmembrane</keyword>
<evidence type="ECO:0008006" key="5">
    <source>
        <dbReference type="Google" id="ProtNLM"/>
    </source>
</evidence>
<proteinExistence type="predicted"/>
<feature type="compositionally biased region" description="Low complexity" evidence="1">
    <location>
        <begin position="325"/>
        <end position="349"/>
    </location>
</feature>
<reference evidence="3 4" key="1">
    <citation type="submission" date="2019-11" db="EMBL/GenBank/DDBJ databases">
        <title>Characterisation of Fundicoccus ignavus gen. nov. sp. nov., a novel genus of the family Aerococcaceae isolated from bulk tank milk.</title>
        <authorList>
            <person name="Siebert A."/>
            <person name="Huptas C."/>
            <person name="Wenning M."/>
            <person name="Scherer S."/>
            <person name="Doll E.V."/>
        </authorList>
    </citation>
    <scope>NUCLEOTIDE SEQUENCE [LARGE SCALE GENOMIC DNA]</scope>
    <source>
        <strain evidence="3 4">WS4759</strain>
    </source>
</reference>
<dbReference type="PANTHER" id="PTHR37804:SF1">
    <property type="entry name" value="CDAA REGULATORY PROTEIN CDAR"/>
    <property type="match status" value="1"/>
</dbReference>
<dbReference type="InterPro" id="IPR012505">
    <property type="entry name" value="YbbR"/>
</dbReference>
<keyword evidence="4" id="KW-1185">Reference proteome</keyword>
<accession>A0A6I2GEK0</accession>
<gene>
    <name evidence="3" type="ORF">GIY09_07295</name>
</gene>
<dbReference type="Pfam" id="PF07949">
    <property type="entry name" value="YbbR"/>
    <property type="match status" value="3"/>
</dbReference>
<feature type="compositionally biased region" description="Acidic residues" evidence="1">
    <location>
        <begin position="350"/>
        <end position="361"/>
    </location>
</feature>
<dbReference type="Gene3D" id="2.170.120.30">
    <property type="match status" value="1"/>
</dbReference>
<dbReference type="Gene3D" id="2.170.120.40">
    <property type="entry name" value="YbbR-like domain"/>
    <property type="match status" value="2"/>
</dbReference>
<evidence type="ECO:0000256" key="1">
    <source>
        <dbReference type="SAM" id="MobiDB-lite"/>
    </source>
</evidence>
<name>A0A6I2GEK0_9LACT</name>
<evidence type="ECO:0000313" key="4">
    <source>
        <dbReference type="Proteomes" id="UP000430975"/>
    </source>
</evidence>
<evidence type="ECO:0000256" key="2">
    <source>
        <dbReference type="SAM" id="Phobius"/>
    </source>
</evidence>
<keyword evidence="2" id="KW-1133">Transmembrane helix</keyword>
<dbReference type="AlphaFoldDB" id="A0A6I2GEK0"/>
<dbReference type="Proteomes" id="UP000430975">
    <property type="component" value="Unassembled WGS sequence"/>
</dbReference>
<sequence>MMMKESIFDNIWFVRIISLAFALFLYAFVSSENSDQFQAISNQQFASIETSETISNVPVYLGEHDEDVFVSEMPESVTVKLTGPRNIITQVTVEDFIVQTEDIRGIDTGRQTIRLIAIGLPEEIDYQITPVRHVVQISRRETVTLPVEYELDDNLLAEGFEISEITLSPSEVTLTGKAETIADIDRVLIKINRDTPQSENFIQKYRLQILNSEGQLLDVNASASEIDADVEVVPIVKDVDLSIVPVGEDTSKYAYEYAFVGPAQATIQANTNVLNQISSANLIVDVSTLTETTTVTGNLELPANVVSGNPTTSDVQVIITSLVAEETSSSEPTSETAESSIDSSALESISSEDETSSEVSEETSSQSSE</sequence>
<evidence type="ECO:0000313" key="3">
    <source>
        <dbReference type="EMBL" id="MRI85686.1"/>
    </source>
</evidence>
<feature type="transmembrane region" description="Helical" evidence="2">
    <location>
        <begin position="12"/>
        <end position="29"/>
    </location>
</feature>